<reference evidence="2" key="1">
    <citation type="submission" date="2013-11" db="EMBL/GenBank/DDBJ databases">
        <title>Genome sequence of the fusiform rust pathogen reveals effectors for host alternation and coevolution with pine.</title>
        <authorList>
            <consortium name="DOE Joint Genome Institute"/>
            <person name="Smith K."/>
            <person name="Pendleton A."/>
            <person name="Kubisiak T."/>
            <person name="Anderson C."/>
            <person name="Salamov A."/>
            <person name="Aerts A."/>
            <person name="Riley R."/>
            <person name="Clum A."/>
            <person name="Lindquist E."/>
            <person name="Ence D."/>
            <person name="Campbell M."/>
            <person name="Kronenberg Z."/>
            <person name="Feau N."/>
            <person name="Dhillon B."/>
            <person name="Hamelin R."/>
            <person name="Burleigh J."/>
            <person name="Smith J."/>
            <person name="Yandell M."/>
            <person name="Nelson C."/>
            <person name="Grigoriev I."/>
            <person name="Davis J."/>
        </authorList>
    </citation>
    <scope>NUCLEOTIDE SEQUENCE</scope>
    <source>
        <strain evidence="2">G11</strain>
    </source>
</reference>
<gene>
    <name evidence="2" type="ORF">CROQUDRAFT_93255</name>
</gene>
<sequence length="338" mass="37347">MADMEALGFTIPRGPGLPPGIHSNAQNEFSMADMEALGFTIPVGQEPSQDLGLEINNQHQDNTDGWPEPIEVKDHLEVDELMARFREEPDRSLASDSKGSDPDPVTESVNIVQRDQKWFNGERTWAEIQAKTNLPIPTRREHASEATYLPNAAGKRITRFSGQAISPAQGGYSARQNWGRRSTPDLRAFSVSLAQSVTAQPGEAAANGRRWCDRRDPDSKLTGVIARFTPASEKSRTSSGKALRSYFEPPGWMLSKRAVFSSHPFEVSLRLKKCLINHIEVNLEPEPVPTARETLGAVTSIFAYIEGTETYPGTNLYHTLQRFVEALALDAKQGSNLC</sequence>
<dbReference type="EMBL" id="MU167268">
    <property type="protein sequence ID" value="KAG0145933.1"/>
    <property type="molecule type" value="Genomic_DNA"/>
</dbReference>
<organism evidence="2 3">
    <name type="scientific">Cronartium quercuum f. sp. fusiforme G11</name>
    <dbReference type="NCBI Taxonomy" id="708437"/>
    <lineage>
        <taxon>Eukaryota</taxon>
        <taxon>Fungi</taxon>
        <taxon>Dikarya</taxon>
        <taxon>Basidiomycota</taxon>
        <taxon>Pucciniomycotina</taxon>
        <taxon>Pucciniomycetes</taxon>
        <taxon>Pucciniales</taxon>
        <taxon>Coleosporiaceae</taxon>
        <taxon>Cronartium</taxon>
    </lineage>
</organism>
<proteinExistence type="predicted"/>
<dbReference type="AlphaFoldDB" id="A0A9P6NHA1"/>
<evidence type="ECO:0000313" key="3">
    <source>
        <dbReference type="Proteomes" id="UP000886653"/>
    </source>
</evidence>
<feature type="region of interest" description="Disordered" evidence="1">
    <location>
        <begin position="87"/>
        <end position="107"/>
    </location>
</feature>
<keyword evidence="3" id="KW-1185">Reference proteome</keyword>
<accession>A0A9P6NHA1</accession>
<feature type="compositionally biased region" description="Basic and acidic residues" evidence="1">
    <location>
        <begin position="87"/>
        <end position="101"/>
    </location>
</feature>
<dbReference type="Proteomes" id="UP000886653">
    <property type="component" value="Unassembled WGS sequence"/>
</dbReference>
<name>A0A9P6NHA1_9BASI</name>
<comment type="caution">
    <text evidence="2">The sequence shown here is derived from an EMBL/GenBank/DDBJ whole genome shotgun (WGS) entry which is preliminary data.</text>
</comment>
<evidence type="ECO:0000256" key="1">
    <source>
        <dbReference type="SAM" id="MobiDB-lite"/>
    </source>
</evidence>
<protein>
    <submittedName>
        <fullName evidence="2">Uncharacterized protein</fullName>
    </submittedName>
</protein>
<evidence type="ECO:0000313" key="2">
    <source>
        <dbReference type="EMBL" id="KAG0145933.1"/>
    </source>
</evidence>